<evidence type="ECO:0000313" key="3">
    <source>
        <dbReference type="RefSeq" id="XP_030762201.1"/>
    </source>
</evidence>
<keyword evidence="2" id="KW-1185">Reference proteome</keyword>
<organism evidence="2 3">
    <name type="scientific">Sitophilus oryzae</name>
    <name type="common">Rice weevil</name>
    <name type="synonym">Curculio oryzae</name>
    <dbReference type="NCBI Taxonomy" id="7048"/>
    <lineage>
        <taxon>Eukaryota</taxon>
        <taxon>Metazoa</taxon>
        <taxon>Ecdysozoa</taxon>
        <taxon>Arthropoda</taxon>
        <taxon>Hexapoda</taxon>
        <taxon>Insecta</taxon>
        <taxon>Pterygota</taxon>
        <taxon>Neoptera</taxon>
        <taxon>Endopterygota</taxon>
        <taxon>Coleoptera</taxon>
        <taxon>Polyphaga</taxon>
        <taxon>Cucujiformia</taxon>
        <taxon>Curculionidae</taxon>
        <taxon>Dryophthorinae</taxon>
        <taxon>Sitophilus</taxon>
    </lineage>
</organism>
<dbReference type="OrthoDB" id="25402at2759"/>
<evidence type="ECO:0000256" key="1">
    <source>
        <dbReference type="ARBA" id="ARBA00004123"/>
    </source>
</evidence>
<dbReference type="KEGG" id="soy:115887017"/>
<dbReference type="GO" id="GO:0005634">
    <property type="term" value="C:nucleus"/>
    <property type="evidence" value="ECO:0007669"/>
    <property type="project" value="UniProtKB-SubCell"/>
</dbReference>
<protein>
    <submittedName>
        <fullName evidence="3">Uncharacterized protein LOC115887017</fullName>
    </submittedName>
</protein>
<dbReference type="InterPro" id="IPR009057">
    <property type="entry name" value="Homeodomain-like_sf"/>
</dbReference>
<accession>A0A6J2YFU4</accession>
<gene>
    <name evidence="3" type="primary">LOC115887017</name>
</gene>
<dbReference type="Pfam" id="PF13384">
    <property type="entry name" value="HTH_23"/>
    <property type="match status" value="1"/>
</dbReference>
<sequence length="184" mass="21581">MAGHKISAFDRARFIALHEEGLSRHQIADRLNLVRSIVSRIIQRYMDTGNVRSRPRLGRPRITTERQNRYLAQFARRNRIGLISDDYRQRVWREAGRQHRLNTALAVAPYQGGTEMFWGGIMYNRRTELIHIPEVMNAHLYVETVIRPIIYPLREEIGNNFILMDDNARPHRARIVQVALNEGK</sequence>
<name>A0A6J2YFU4_SITOR</name>
<dbReference type="InterPro" id="IPR036397">
    <property type="entry name" value="RNaseH_sf"/>
</dbReference>
<dbReference type="GO" id="GO:0003676">
    <property type="term" value="F:nucleic acid binding"/>
    <property type="evidence" value="ECO:0007669"/>
    <property type="project" value="InterPro"/>
</dbReference>
<evidence type="ECO:0000313" key="2">
    <source>
        <dbReference type="Proteomes" id="UP000504635"/>
    </source>
</evidence>
<dbReference type="RefSeq" id="XP_030762201.1">
    <property type="nucleotide sequence ID" value="XM_030906341.1"/>
</dbReference>
<dbReference type="Proteomes" id="UP000504635">
    <property type="component" value="Unplaced"/>
</dbReference>
<reference evidence="3" key="1">
    <citation type="submission" date="2025-08" db="UniProtKB">
        <authorList>
            <consortium name="RefSeq"/>
        </authorList>
    </citation>
    <scope>IDENTIFICATION</scope>
    <source>
        <tissue evidence="3">Gonads</tissue>
    </source>
</reference>
<proteinExistence type="predicted"/>
<dbReference type="InterPro" id="IPR036388">
    <property type="entry name" value="WH-like_DNA-bd_sf"/>
</dbReference>
<dbReference type="AlphaFoldDB" id="A0A6J2YFU4"/>
<dbReference type="GeneID" id="115887017"/>
<dbReference type="Gene3D" id="1.10.10.10">
    <property type="entry name" value="Winged helix-like DNA-binding domain superfamily/Winged helix DNA-binding domain"/>
    <property type="match status" value="1"/>
</dbReference>
<dbReference type="SUPFAM" id="SSF46689">
    <property type="entry name" value="Homeodomain-like"/>
    <property type="match status" value="1"/>
</dbReference>
<dbReference type="InParanoid" id="A0A6J2YFU4"/>
<dbReference type="Gene3D" id="3.30.420.10">
    <property type="entry name" value="Ribonuclease H-like superfamily/Ribonuclease H"/>
    <property type="match status" value="1"/>
</dbReference>
<comment type="subcellular location">
    <subcellularLocation>
        <location evidence="1">Nucleus</location>
    </subcellularLocation>
</comment>